<protein>
    <submittedName>
        <fullName evidence="4">Putative major pilin subunit</fullName>
    </submittedName>
</protein>
<organism evidence="4 5">
    <name type="scientific">Bythopirellula goksoeyrii</name>
    <dbReference type="NCBI Taxonomy" id="1400387"/>
    <lineage>
        <taxon>Bacteria</taxon>
        <taxon>Pseudomonadati</taxon>
        <taxon>Planctomycetota</taxon>
        <taxon>Planctomycetia</taxon>
        <taxon>Pirellulales</taxon>
        <taxon>Lacipirellulaceae</taxon>
        <taxon>Bythopirellula</taxon>
    </lineage>
</organism>
<keyword evidence="5" id="KW-1185">Reference proteome</keyword>
<accession>A0A5B9Q790</accession>
<dbReference type="Pfam" id="PF07596">
    <property type="entry name" value="SBP_bac_10"/>
    <property type="match status" value="1"/>
</dbReference>
<dbReference type="SUPFAM" id="SSF54523">
    <property type="entry name" value="Pili subunits"/>
    <property type="match status" value="1"/>
</dbReference>
<proteinExistence type="predicted"/>
<dbReference type="OrthoDB" id="255848at2"/>
<evidence type="ECO:0000313" key="4">
    <source>
        <dbReference type="EMBL" id="QEG34888.1"/>
    </source>
</evidence>
<dbReference type="RefSeq" id="WP_148076348.1">
    <property type="nucleotide sequence ID" value="NZ_CP042913.1"/>
</dbReference>
<feature type="region of interest" description="Disordered" evidence="1">
    <location>
        <begin position="278"/>
        <end position="305"/>
    </location>
</feature>
<dbReference type="KEGG" id="bgok:Pr1d_21760"/>
<reference evidence="4 5" key="1">
    <citation type="submission" date="2019-08" db="EMBL/GenBank/DDBJ databases">
        <title>Deep-cultivation of Planctomycetes and their phenomic and genomic characterization uncovers novel biology.</title>
        <authorList>
            <person name="Wiegand S."/>
            <person name="Jogler M."/>
            <person name="Boedeker C."/>
            <person name="Pinto D."/>
            <person name="Vollmers J."/>
            <person name="Rivas-Marin E."/>
            <person name="Kohn T."/>
            <person name="Peeters S.H."/>
            <person name="Heuer A."/>
            <person name="Rast P."/>
            <person name="Oberbeckmann S."/>
            <person name="Bunk B."/>
            <person name="Jeske O."/>
            <person name="Meyerdierks A."/>
            <person name="Storesund J.E."/>
            <person name="Kallscheuer N."/>
            <person name="Luecker S."/>
            <person name="Lage O.M."/>
            <person name="Pohl T."/>
            <person name="Merkel B.J."/>
            <person name="Hornburger P."/>
            <person name="Mueller R.-W."/>
            <person name="Bruemmer F."/>
            <person name="Labrenz M."/>
            <person name="Spormann A.M."/>
            <person name="Op den Camp H."/>
            <person name="Overmann J."/>
            <person name="Amann R."/>
            <person name="Jetten M.S.M."/>
            <person name="Mascher T."/>
            <person name="Medema M.H."/>
            <person name="Devos D.P."/>
            <person name="Kaster A.-K."/>
            <person name="Ovreas L."/>
            <person name="Rohde M."/>
            <person name="Galperin M.Y."/>
            <person name="Jogler C."/>
        </authorList>
    </citation>
    <scope>NUCLEOTIDE SEQUENCE [LARGE SCALE GENOMIC DNA]</scope>
    <source>
        <strain evidence="4 5">Pr1d</strain>
    </source>
</reference>
<evidence type="ECO:0000256" key="1">
    <source>
        <dbReference type="SAM" id="MobiDB-lite"/>
    </source>
</evidence>
<dbReference type="PANTHER" id="PTHR30093">
    <property type="entry name" value="GENERAL SECRETION PATHWAY PROTEIN G"/>
    <property type="match status" value="1"/>
</dbReference>
<dbReference type="InterPro" id="IPR011453">
    <property type="entry name" value="DUF1559"/>
</dbReference>
<dbReference type="InterPro" id="IPR045584">
    <property type="entry name" value="Pilin-like"/>
</dbReference>
<dbReference type="Pfam" id="PF07963">
    <property type="entry name" value="N_methyl"/>
    <property type="match status" value="1"/>
</dbReference>
<dbReference type="Gene3D" id="3.30.700.10">
    <property type="entry name" value="Glycoprotein, Type 4 Pilin"/>
    <property type="match status" value="1"/>
</dbReference>
<name>A0A5B9Q790_9BACT</name>
<evidence type="ECO:0000313" key="5">
    <source>
        <dbReference type="Proteomes" id="UP000323917"/>
    </source>
</evidence>
<gene>
    <name evidence="4" type="ORF">Pr1d_21760</name>
</gene>
<keyword evidence="2" id="KW-0812">Transmembrane</keyword>
<dbReference type="Proteomes" id="UP000323917">
    <property type="component" value="Chromosome"/>
</dbReference>
<evidence type="ECO:0000256" key="2">
    <source>
        <dbReference type="SAM" id="Phobius"/>
    </source>
</evidence>
<evidence type="ECO:0000259" key="3">
    <source>
        <dbReference type="Pfam" id="PF07596"/>
    </source>
</evidence>
<dbReference type="PANTHER" id="PTHR30093:SF2">
    <property type="entry name" value="TYPE II SECRETION SYSTEM PROTEIN H"/>
    <property type="match status" value="1"/>
</dbReference>
<keyword evidence="2" id="KW-1133">Transmembrane helix</keyword>
<dbReference type="EMBL" id="CP042913">
    <property type="protein sequence ID" value="QEG34888.1"/>
    <property type="molecule type" value="Genomic_DNA"/>
</dbReference>
<keyword evidence="2" id="KW-0472">Membrane</keyword>
<dbReference type="InterPro" id="IPR027558">
    <property type="entry name" value="Pre_pil_HX9DG_C"/>
</dbReference>
<feature type="transmembrane region" description="Helical" evidence="2">
    <location>
        <begin position="20"/>
        <end position="40"/>
    </location>
</feature>
<dbReference type="NCBIfam" id="TIGR04294">
    <property type="entry name" value="pre_pil_HX9DG"/>
    <property type="match status" value="1"/>
</dbReference>
<dbReference type="AlphaFoldDB" id="A0A5B9Q790"/>
<dbReference type="NCBIfam" id="TIGR02532">
    <property type="entry name" value="IV_pilin_GFxxxE"/>
    <property type="match status" value="1"/>
</dbReference>
<dbReference type="InterPro" id="IPR012902">
    <property type="entry name" value="N_methyl_site"/>
</dbReference>
<sequence length="352" mass="38075">MDTKLRRSNIRSTQDGFTLVELLVVIAIIGVLVALLLPAVQAARESARRTQCINNLRQLGLGMLNFESAKGVFPTAGGAVEQFSNPADLAKAAYGYESASWMYQVLPYIEQQNLANMRRGDGNLNAGFVDTGLSEIPVPTFNCPTRSGRIATIGTDVYALGDYAGVMASWNDPGWDGFQWQDTVAPKPTEEAVVWTGILKKGGQVKNNQNPPQIWKFGEVDFAAIEDGTSNTILLAEKSVQSTFWTVPNSSPWPFWEVYGYYTGADWPIMRQFGALTQGTASPSPEVPIRGDDEKRGGTQSQEFGFGSAHPGIINSVYGDGSTHTISASADLLILDRLGKRADGSVASPEDL</sequence>
<feature type="domain" description="DUF1559" evidence="3">
    <location>
        <begin position="41"/>
        <end position="331"/>
    </location>
</feature>